<dbReference type="Proteomes" id="UP001642484">
    <property type="component" value="Unassembled WGS sequence"/>
</dbReference>
<feature type="compositionally biased region" description="Polar residues" evidence="1">
    <location>
        <begin position="442"/>
        <end position="460"/>
    </location>
</feature>
<reference evidence="2 3" key="1">
    <citation type="submission" date="2024-02" db="EMBL/GenBank/DDBJ databases">
        <authorList>
            <person name="Chen Y."/>
            <person name="Shah S."/>
            <person name="Dougan E. K."/>
            <person name="Thang M."/>
            <person name="Chan C."/>
        </authorList>
    </citation>
    <scope>NUCLEOTIDE SEQUENCE [LARGE SCALE GENOMIC DNA]</scope>
</reference>
<evidence type="ECO:0000313" key="2">
    <source>
        <dbReference type="EMBL" id="CAK9064421.1"/>
    </source>
</evidence>
<name>A0ABP0NKX1_9DINO</name>
<organism evidence="2 3">
    <name type="scientific">Durusdinium trenchii</name>
    <dbReference type="NCBI Taxonomy" id="1381693"/>
    <lineage>
        <taxon>Eukaryota</taxon>
        <taxon>Sar</taxon>
        <taxon>Alveolata</taxon>
        <taxon>Dinophyceae</taxon>
        <taxon>Suessiales</taxon>
        <taxon>Symbiodiniaceae</taxon>
        <taxon>Durusdinium</taxon>
    </lineage>
</organism>
<feature type="compositionally biased region" description="Basic and acidic residues" evidence="1">
    <location>
        <begin position="240"/>
        <end position="253"/>
    </location>
</feature>
<feature type="compositionally biased region" description="Low complexity" evidence="1">
    <location>
        <begin position="464"/>
        <end position="478"/>
    </location>
</feature>
<feature type="region of interest" description="Disordered" evidence="1">
    <location>
        <begin position="422"/>
        <end position="480"/>
    </location>
</feature>
<feature type="region of interest" description="Disordered" evidence="1">
    <location>
        <begin position="374"/>
        <end position="407"/>
    </location>
</feature>
<keyword evidence="3" id="KW-1185">Reference proteome</keyword>
<gene>
    <name evidence="2" type="ORF">CCMP2556_LOCUS31651</name>
</gene>
<evidence type="ECO:0000313" key="3">
    <source>
        <dbReference type="Proteomes" id="UP001642484"/>
    </source>
</evidence>
<sequence>MADGVETQMKALIEFLRASSAEPVLIEAHVRSLREKISALPKMSLEQATALASTVKSAEGVIEGKDVKAILDALHEKMKGAPLDPKGKRPMQEWLTWACFLTADLWEVILKGTNTSLVLKQVVQFLFNLGLRCPSETVYGTLTAMLVLRMPENERNFQTTQDWFSLHTTVKTQVKAILEMSKGQDPGIIGTYLENLEKPENPGVSMPEAPKADNLGAMEQDRLQPPLEVKSKTDPAVPLPEKHDPVVPGPEKHKGVKSALLSLDEAMEKRETDKRGIPKSGRTDCQRPAASAHFVSSLVGRLSDLLGGDATDILEASFCAAVLPGKEKIEAQREHYEGKSAGSWAAKAIMVQSEISHLAAADAHHSVDLKPEISQSASTDANPDISQSTSPDAQPEISQSASADAQPEILQSVSADAQPEILQSASSADAQQSVSPLASAEAQPTNSKETPAPNSETSAQAVDAQQPAAEQETQPEAPGWKQRLCKDGVVRWFMEIFLELGIRGSFVPFQAIEEQVYEHYDIFERKTTPLSIAVARPPSGVAQKIYHLVRDGNYVDIKSFQGEFVTRVKYHGSAQVQDFLMCCMDAVDDTVPPIDRRNQMRFVVNGTHFISNGEWRDEVSKCFSPMSEEAVPPKSSKAAPKKSPKPSQVNPSVQPILSDESQRLMRECPENQLGMDTPEKVGEEQVEEAEVSQTAKVDSLVLMDSPPKDEELSKVVCQKCQMEVFVFDAQAKGKTWWCKACNAINSTLRRNLTWPPPEFAALTTEEQVQFWQQCRAMREESTDGRLRYDRLRDVLVNSLTMVKTSELAKSSKGTYLPLSVYAQQLGCLWHSKGYNTNQIQENAPQMWDPILQEKTYMLPVTSLQEKEVKQRIESSVAAAERSVRKRKVDHQPEAANVTGAMIVDLLSDNEDAPDTEQPIPEPEQELTAKQLEAQRKKEEKAAARKAEQERKKESQKERREMLKMNKTIVNLAGKAVVELQPLCVELQQTCASGDDNWPDLLKENLVQERDVLLDWKKAAAAALQKHAKNSEAKLEALPFKDSCTEKALHGILQIARPEVIPKSYSGYKRKVHKELPHDCTVKLPVGENKDGQMIHVAVTHIPKFLQHLASQNGAFARRLVHIIDRSNGESFKPLFYWDEVISGNPLAPHSSKKIAIGYFTMVELQQRHKEESWIPLLVAQHKSLETVSGGFSRMMREVVLLVRSFDMQHGIPLELDGNQRLLRIDIMKANFIADFDAIRATYNWRGSASIKAYIACKNVYKRDSNLVDGENYLTEISETKWSKFDLWSDQEVFELWDMMARDTPTMKKKDKEKFEKLAGFNWNPNALFAHAEAREILKPSAVLFDPMHIFWASGVAAWEVVNLMSVLATKCNFTCEDLAGKIQGTPWCSSTRKGQSWRKNLADAQKFSGDAYRGSASDLRMLIPLMLYHIMESIDDTEPVQAELQSFYALVKLLEILASFQCGISKVKCQQLLKQTETYLELYLLAYENCKPKHHYQLHLCDMIWRTQLCVDCFPQEAKHRTYKYQLQNRLDGMLHDPFLFSEGVLTRLLNSHCRLFDKPCLPGDLTPPVSESQKLVDGSMVSVLEGAALDLEAGRVYKDDFVISPRGSGLVRACLRFRDRAWVHIDLYDRVFWTVD</sequence>
<feature type="region of interest" description="Disordered" evidence="1">
    <location>
        <begin position="626"/>
        <end position="655"/>
    </location>
</feature>
<accession>A0ABP0NKX1</accession>
<feature type="region of interest" description="Disordered" evidence="1">
    <location>
        <begin position="229"/>
        <end position="255"/>
    </location>
</feature>
<evidence type="ECO:0000256" key="1">
    <source>
        <dbReference type="SAM" id="MobiDB-lite"/>
    </source>
</evidence>
<feature type="region of interest" description="Disordered" evidence="1">
    <location>
        <begin position="931"/>
        <end position="959"/>
    </location>
</feature>
<protein>
    <submittedName>
        <fullName evidence="2">Uncharacterized protein</fullName>
    </submittedName>
</protein>
<comment type="caution">
    <text evidence="2">The sequence shown here is derived from an EMBL/GenBank/DDBJ whole genome shotgun (WGS) entry which is preliminary data.</text>
</comment>
<feature type="compositionally biased region" description="Basic and acidic residues" evidence="1">
    <location>
        <begin position="932"/>
        <end position="959"/>
    </location>
</feature>
<feature type="compositionally biased region" description="Low complexity" evidence="1">
    <location>
        <begin position="423"/>
        <end position="435"/>
    </location>
</feature>
<dbReference type="EMBL" id="CAXAMN010021915">
    <property type="protein sequence ID" value="CAK9064421.1"/>
    <property type="molecule type" value="Genomic_DNA"/>
</dbReference>
<proteinExistence type="predicted"/>